<keyword evidence="3" id="KW-1185">Reference proteome</keyword>
<dbReference type="Proteomes" id="UP000283805">
    <property type="component" value="Unassembled WGS sequence"/>
</dbReference>
<accession>A0A3R7DDE3</accession>
<name>A0A3R7DDE3_9EURY</name>
<sequence>MTLAPDRRLQVRIAGALALVVLVNGLVLSALVWCGRRALSASGRSVPVELDVPLAVGTVLFGAVALVVLQARYGSRTIVGGLDPEELEDERPERDARLDASATLGIVPRRLPFDREDGADEDDEQHWFDRWFVDQFAVETVEEDSSSDEPGYVDRAGERVKTWLSDRIVDPVTTSVRRALAWRPATHPTTEARIERLRAVERRRRE</sequence>
<keyword evidence="1" id="KW-1133">Transmembrane helix</keyword>
<keyword evidence="1" id="KW-0812">Transmembrane</keyword>
<evidence type="ECO:0000313" key="2">
    <source>
        <dbReference type="EMBL" id="RKD95413.1"/>
    </source>
</evidence>
<evidence type="ECO:0000313" key="3">
    <source>
        <dbReference type="Proteomes" id="UP000283805"/>
    </source>
</evidence>
<dbReference type="AlphaFoldDB" id="A0A3R7DDE3"/>
<dbReference type="OrthoDB" id="205560at2157"/>
<feature type="transmembrane region" description="Helical" evidence="1">
    <location>
        <begin position="52"/>
        <end position="69"/>
    </location>
</feature>
<dbReference type="RefSeq" id="WP_120244688.1">
    <property type="nucleotide sequence ID" value="NZ_RAPO01000002.1"/>
</dbReference>
<feature type="transmembrane region" description="Helical" evidence="1">
    <location>
        <begin position="12"/>
        <end position="32"/>
    </location>
</feature>
<dbReference type="EMBL" id="RAPO01000002">
    <property type="protein sequence ID" value="RKD95413.1"/>
    <property type="molecule type" value="Genomic_DNA"/>
</dbReference>
<keyword evidence="1" id="KW-0472">Membrane</keyword>
<reference evidence="2 3" key="1">
    <citation type="submission" date="2018-09" db="EMBL/GenBank/DDBJ databases">
        <title>Genomic Encyclopedia of Archaeal and Bacterial Type Strains, Phase II (KMG-II): from individual species to whole genera.</title>
        <authorList>
            <person name="Goeker M."/>
        </authorList>
    </citation>
    <scope>NUCLEOTIDE SEQUENCE [LARGE SCALE GENOMIC DNA]</scope>
    <source>
        <strain evidence="2 3">DSM 13151</strain>
    </source>
</reference>
<comment type="caution">
    <text evidence="2">The sequence shown here is derived from an EMBL/GenBank/DDBJ whole genome shotgun (WGS) entry which is preliminary data.</text>
</comment>
<evidence type="ECO:0000256" key="1">
    <source>
        <dbReference type="SAM" id="Phobius"/>
    </source>
</evidence>
<gene>
    <name evidence="2" type="ORF">ATJ93_2267</name>
</gene>
<proteinExistence type="predicted"/>
<organism evidence="2 3">
    <name type="scientific">Halopiger aswanensis</name>
    <dbReference type="NCBI Taxonomy" id="148449"/>
    <lineage>
        <taxon>Archaea</taxon>
        <taxon>Methanobacteriati</taxon>
        <taxon>Methanobacteriota</taxon>
        <taxon>Stenosarchaea group</taxon>
        <taxon>Halobacteria</taxon>
        <taxon>Halobacteriales</taxon>
        <taxon>Natrialbaceae</taxon>
        <taxon>Halopiger</taxon>
    </lineage>
</organism>
<protein>
    <submittedName>
        <fullName evidence="2">Uncharacterized protein</fullName>
    </submittedName>
</protein>